<dbReference type="Gene3D" id="1.10.287.470">
    <property type="entry name" value="Helix hairpin bin"/>
    <property type="match status" value="1"/>
</dbReference>
<dbReference type="Gene3D" id="2.40.50.100">
    <property type="match status" value="1"/>
</dbReference>
<dbReference type="Pfam" id="PF25917">
    <property type="entry name" value="BSH_RND"/>
    <property type="match status" value="1"/>
</dbReference>
<comment type="subcellular location">
    <subcellularLocation>
        <location evidence="1">Cell envelope</location>
    </subcellularLocation>
</comment>
<evidence type="ECO:0000256" key="1">
    <source>
        <dbReference type="ARBA" id="ARBA00004196"/>
    </source>
</evidence>
<dbReference type="RefSeq" id="WP_113959152.1">
    <property type="nucleotide sequence ID" value="NZ_QNRR01000005.1"/>
</dbReference>
<reference evidence="4 5" key="1">
    <citation type="submission" date="2018-06" db="EMBL/GenBank/DDBJ databases">
        <title>Genomic Encyclopedia of Type Strains, Phase IV (KMG-IV): sequencing the most valuable type-strain genomes for metagenomic binning, comparative biology and taxonomic classification.</title>
        <authorList>
            <person name="Goeker M."/>
        </authorList>
    </citation>
    <scope>NUCLEOTIDE SEQUENCE [LARGE SCALE GENOMIC DNA]</scope>
    <source>
        <strain evidence="4 5">DSM 25532</strain>
    </source>
</reference>
<dbReference type="Gene3D" id="2.40.30.170">
    <property type="match status" value="1"/>
</dbReference>
<evidence type="ECO:0000256" key="2">
    <source>
        <dbReference type="ARBA" id="ARBA00023054"/>
    </source>
</evidence>
<protein>
    <submittedName>
        <fullName evidence="4">Biotin/lipoyl-binding protein</fullName>
    </submittedName>
</protein>
<comment type="caution">
    <text evidence="4">The sequence shown here is derived from an EMBL/GenBank/DDBJ whole genome shotgun (WGS) entry which is preliminary data.</text>
</comment>
<dbReference type="PANTHER" id="PTHR32347">
    <property type="entry name" value="EFFLUX SYSTEM COMPONENT YKNX-RELATED"/>
    <property type="match status" value="1"/>
</dbReference>
<dbReference type="Proteomes" id="UP000253426">
    <property type="component" value="Unassembled WGS sequence"/>
</dbReference>
<dbReference type="AlphaFoldDB" id="A0A366HMK0"/>
<dbReference type="GO" id="GO:0030313">
    <property type="term" value="C:cell envelope"/>
    <property type="evidence" value="ECO:0007669"/>
    <property type="project" value="UniProtKB-SubCell"/>
</dbReference>
<dbReference type="InterPro" id="IPR058625">
    <property type="entry name" value="MdtA-like_BSH"/>
</dbReference>
<evidence type="ECO:0000313" key="4">
    <source>
        <dbReference type="EMBL" id="RBP43666.1"/>
    </source>
</evidence>
<dbReference type="OrthoDB" id="9785187at2"/>
<feature type="domain" description="Multidrug resistance protein MdtA-like barrel-sandwich hybrid" evidence="3">
    <location>
        <begin position="60"/>
        <end position="225"/>
    </location>
</feature>
<dbReference type="PANTHER" id="PTHR32347:SF27">
    <property type="entry name" value="RND EFFLUX PUMP MEMBRANE FUSION PROTEIN BARREL-SANDWICH DOMAIN-CONTAINING PROTEIN"/>
    <property type="match status" value="1"/>
</dbReference>
<organism evidence="4 5">
    <name type="scientific">Roseimicrobium gellanilyticum</name>
    <dbReference type="NCBI Taxonomy" id="748857"/>
    <lineage>
        <taxon>Bacteria</taxon>
        <taxon>Pseudomonadati</taxon>
        <taxon>Verrucomicrobiota</taxon>
        <taxon>Verrucomicrobiia</taxon>
        <taxon>Verrucomicrobiales</taxon>
        <taxon>Verrucomicrobiaceae</taxon>
        <taxon>Roseimicrobium</taxon>
    </lineage>
</organism>
<proteinExistence type="predicted"/>
<dbReference type="EMBL" id="QNRR01000005">
    <property type="protein sequence ID" value="RBP43666.1"/>
    <property type="molecule type" value="Genomic_DNA"/>
</dbReference>
<keyword evidence="2" id="KW-0175">Coiled coil</keyword>
<name>A0A366HMK0_9BACT</name>
<keyword evidence="5" id="KW-1185">Reference proteome</keyword>
<dbReference type="SUPFAM" id="SSF111369">
    <property type="entry name" value="HlyD-like secretion proteins"/>
    <property type="match status" value="2"/>
</dbReference>
<evidence type="ECO:0000313" key="5">
    <source>
        <dbReference type="Proteomes" id="UP000253426"/>
    </source>
</evidence>
<gene>
    <name evidence="4" type="ORF">DES53_10564</name>
</gene>
<accession>A0A366HMK0</accession>
<dbReference type="InterPro" id="IPR050465">
    <property type="entry name" value="UPF0194_transport"/>
</dbReference>
<sequence length="339" mass="36259">MKTKGLLLPILSVGLLAYATLSVVRSQPHTPRVDPPMPPPRSTFERTVAGIGLVEPSSEIISVSSHLPGVVEKVYVKAGDRVKVGAPLFKLDTRALEAQLAEKEASVTALRASASSADARVKTAAAALKEAKLLLVTAEKLTTSRTISADEVTQKRAAVETGEAALESSRSEAEAAQSQVKAAEAASNMVRVDLERSTVTALIDGEVLQVRIRPGEHATAGAAAQPYLILGQTLPLHVRVDVDEQDAWRVSSEARAIAQMRGDSTRSAPLKFVRIEPLVVPKQSLTGAAAERVDTRVLQLIYRLEPSVHRFLPGQQVDVFMEELPTAKTSMPQTLATGM</sequence>
<evidence type="ECO:0000259" key="3">
    <source>
        <dbReference type="Pfam" id="PF25917"/>
    </source>
</evidence>